<keyword evidence="2" id="KW-0378">Hydrolase</keyword>
<evidence type="ECO:0000313" key="5">
    <source>
        <dbReference type="Proteomes" id="UP000076947"/>
    </source>
</evidence>
<dbReference type="AlphaFoldDB" id="A0A177ICY0"/>
<dbReference type="PANTHER" id="PTHR43736">
    <property type="entry name" value="ADP-RIBOSE PYROPHOSPHATASE"/>
    <property type="match status" value="1"/>
</dbReference>
<evidence type="ECO:0000313" key="4">
    <source>
        <dbReference type="EMBL" id="OAH25945.1"/>
    </source>
</evidence>
<dbReference type="OrthoDB" id="9814308at2"/>
<dbReference type="PRINTS" id="PR00502">
    <property type="entry name" value="NUDIXFAMILY"/>
</dbReference>
<dbReference type="PROSITE" id="PS51462">
    <property type="entry name" value="NUDIX"/>
    <property type="match status" value="1"/>
</dbReference>
<dbReference type="InterPro" id="IPR020476">
    <property type="entry name" value="Nudix_hydrolase"/>
</dbReference>
<reference evidence="5" key="1">
    <citation type="submission" date="2016-02" db="EMBL/GenBank/DDBJ databases">
        <authorList>
            <person name="Kaur G."/>
            <person name="Nair G.R."/>
            <person name="Mayilraj S."/>
        </authorList>
    </citation>
    <scope>NUCLEOTIDE SEQUENCE [LARGE SCALE GENOMIC DNA]</scope>
    <source>
        <strain evidence="5">GA-15</strain>
    </source>
</reference>
<dbReference type="InterPro" id="IPR015797">
    <property type="entry name" value="NUDIX_hydrolase-like_dom_sf"/>
</dbReference>
<dbReference type="Pfam" id="PF00293">
    <property type="entry name" value="NUDIX"/>
    <property type="match status" value="1"/>
</dbReference>
<organism evidence="4 5">
    <name type="scientific">Corynebacterium stationis</name>
    <dbReference type="NCBI Taxonomy" id="1705"/>
    <lineage>
        <taxon>Bacteria</taxon>
        <taxon>Bacillati</taxon>
        <taxon>Actinomycetota</taxon>
        <taxon>Actinomycetes</taxon>
        <taxon>Mycobacteriales</taxon>
        <taxon>Corynebacteriaceae</taxon>
        <taxon>Corynebacterium</taxon>
    </lineage>
</organism>
<dbReference type="SUPFAM" id="SSF55811">
    <property type="entry name" value="Nudix"/>
    <property type="match status" value="1"/>
</dbReference>
<accession>A0A177ICY0</accession>
<evidence type="ECO:0000256" key="1">
    <source>
        <dbReference type="ARBA" id="ARBA00005582"/>
    </source>
</evidence>
<feature type="domain" description="Nudix hydrolase" evidence="3">
    <location>
        <begin position="5"/>
        <end position="130"/>
    </location>
</feature>
<gene>
    <name evidence="4" type="ORF">AYJ05_00355</name>
</gene>
<evidence type="ECO:0000256" key="2">
    <source>
        <dbReference type="ARBA" id="ARBA00022801"/>
    </source>
</evidence>
<dbReference type="EMBL" id="LSTQ01000024">
    <property type="protein sequence ID" value="OAH25945.1"/>
    <property type="molecule type" value="Genomic_DNA"/>
</dbReference>
<comment type="caution">
    <text evidence="4">The sequence shown here is derived from an EMBL/GenBank/DDBJ whole genome shotgun (WGS) entry which is preliminary data.</text>
</comment>
<comment type="similarity">
    <text evidence="1">Belongs to the Nudix hydrolase family.</text>
</comment>
<protein>
    <recommendedName>
        <fullName evidence="3">Nudix hydrolase domain-containing protein</fullName>
    </recommendedName>
</protein>
<proteinExistence type="inferred from homology"/>
<evidence type="ECO:0000259" key="3">
    <source>
        <dbReference type="PROSITE" id="PS51462"/>
    </source>
</evidence>
<name>A0A177ICY0_9CORY</name>
<dbReference type="InterPro" id="IPR000086">
    <property type="entry name" value="NUDIX_hydrolase_dom"/>
</dbReference>
<dbReference type="GO" id="GO:0016787">
    <property type="term" value="F:hydrolase activity"/>
    <property type="evidence" value="ECO:0007669"/>
    <property type="project" value="UniProtKB-KW"/>
</dbReference>
<dbReference type="Gene3D" id="3.90.79.10">
    <property type="entry name" value="Nucleoside Triphosphate Pyrophosphohydrolase"/>
    <property type="match status" value="1"/>
</dbReference>
<dbReference type="RefSeq" id="WP_066840254.1">
    <property type="nucleotide sequence ID" value="NZ_LSTQ01000024.1"/>
</dbReference>
<keyword evidence="5" id="KW-1185">Reference proteome</keyword>
<dbReference type="PANTHER" id="PTHR43736:SF1">
    <property type="entry name" value="DIHYDRONEOPTERIN TRIPHOSPHATE DIPHOSPHATASE"/>
    <property type="match status" value="1"/>
</dbReference>
<dbReference type="Proteomes" id="UP000076947">
    <property type="component" value="Unassembled WGS sequence"/>
</dbReference>
<sequence length="130" mass="14694">MQEHIIGSPAKIVVWHENSLLLGLNNRGEWELPGGRPEPGDESLVETVYRELREETGLNIEPAQLQLVDAELYQPIPDAWVTLVCFATHLNELPGISTSEEHAVMRFHAADELPENLPAIYERFINVSRN</sequence>